<reference evidence="2" key="1">
    <citation type="journal article" date="2014" name="Int. J. Syst. Evol. Microbiol.">
        <title>Complete genome sequence of Corynebacterium casei LMG S-19264T (=DSM 44701T), isolated from a smear-ripened cheese.</title>
        <authorList>
            <consortium name="US DOE Joint Genome Institute (JGI-PGF)"/>
            <person name="Walter F."/>
            <person name="Albersmeier A."/>
            <person name="Kalinowski J."/>
            <person name="Ruckert C."/>
        </authorList>
    </citation>
    <scope>NUCLEOTIDE SEQUENCE</scope>
    <source>
        <strain evidence="2">VKM Ac-1069</strain>
    </source>
</reference>
<protein>
    <recommendedName>
        <fullName evidence="4">Small secreted protein</fullName>
    </recommendedName>
</protein>
<sequence length="186" mass="18979">MTMRTSAARRRAAAVAAVATGLLLAGCGGASEQETVDWTNGLCSSYATFREAAIVGPQAAPDLPAQARNLSAYLGNTATSLDKALADLDTLGASPVSGGDEAVTKFRDQLTGYRSAFQQARTQVDALDLSSPTLQQDIEGAVAPVLQLQDANQDPLAGLDSAVTDAATKAPACQNLSRLSSPTPGG</sequence>
<dbReference type="AlphaFoldDB" id="A0A9W6L3R6"/>
<dbReference type="RefSeq" id="WP_037049439.1">
    <property type="nucleotide sequence ID" value="NZ_BAAAUZ010000045.1"/>
</dbReference>
<evidence type="ECO:0000256" key="1">
    <source>
        <dbReference type="SAM" id="SignalP"/>
    </source>
</evidence>
<feature type="signal peptide" evidence="1">
    <location>
        <begin position="1"/>
        <end position="30"/>
    </location>
</feature>
<keyword evidence="1" id="KW-0732">Signal</keyword>
<dbReference type="PROSITE" id="PS51257">
    <property type="entry name" value="PROKAR_LIPOPROTEIN"/>
    <property type="match status" value="1"/>
</dbReference>
<proteinExistence type="predicted"/>
<name>A0A9W6L3R6_9PSEU</name>
<evidence type="ECO:0008006" key="4">
    <source>
        <dbReference type="Google" id="ProtNLM"/>
    </source>
</evidence>
<comment type="caution">
    <text evidence="2">The sequence shown here is derived from an EMBL/GenBank/DDBJ whole genome shotgun (WGS) entry which is preliminary data.</text>
</comment>
<accession>A0A9W6L3R6</accession>
<feature type="chain" id="PRO_5040874748" description="Small secreted protein" evidence="1">
    <location>
        <begin position="31"/>
        <end position="186"/>
    </location>
</feature>
<evidence type="ECO:0000313" key="2">
    <source>
        <dbReference type="EMBL" id="GLL11541.1"/>
    </source>
</evidence>
<dbReference type="Proteomes" id="UP001143463">
    <property type="component" value="Unassembled WGS sequence"/>
</dbReference>
<evidence type="ECO:0000313" key="3">
    <source>
        <dbReference type="Proteomes" id="UP001143463"/>
    </source>
</evidence>
<gene>
    <name evidence="2" type="ORF">GCM10017577_26820</name>
</gene>
<reference evidence="2" key="2">
    <citation type="submission" date="2023-01" db="EMBL/GenBank/DDBJ databases">
        <authorList>
            <person name="Sun Q."/>
            <person name="Evtushenko L."/>
        </authorList>
    </citation>
    <scope>NUCLEOTIDE SEQUENCE</scope>
    <source>
        <strain evidence="2">VKM Ac-1069</strain>
    </source>
</reference>
<dbReference type="EMBL" id="BSFQ01000009">
    <property type="protein sequence ID" value="GLL11541.1"/>
    <property type="molecule type" value="Genomic_DNA"/>
</dbReference>
<organism evidence="2 3">
    <name type="scientific">Pseudonocardia halophobica</name>
    <dbReference type="NCBI Taxonomy" id="29401"/>
    <lineage>
        <taxon>Bacteria</taxon>
        <taxon>Bacillati</taxon>
        <taxon>Actinomycetota</taxon>
        <taxon>Actinomycetes</taxon>
        <taxon>Pseudonocardiales</taxon>
        <taxon>Pseudonocardiaceae</taxon>
        <taxon>Pseudonocardia</taxon>
    </lineage>
</organism>
<keyword evidence="3" id="KW-1185">Reference proteome</keyword>